<dbReference type="EMBL" id="JBELPZ010000010">
    <property type="protein sequence ID" value="MFL9844912.1"/>
    <property type="molecule type" value="Genomic_DNA"/>
</dbReference>
<keyword evidence="3" id="KW-1185">Reference proteome</keyword>
<feature type="transmembrane region" description="Helical" evidence="1">
    <location>
        <begin position="34"/>
        <end position="52"/>
    </location>
</feature>
<proteinExistence type="predicted"/>
<comment type="caution">
    <text evidence="2">The sequence shown here is derived from an EMBL/GenBank/DDBJ whole genome shotgun (WGS) entry which is preliminary data.</text>
</comment>
<organism evidence="2 3">
    <name type="scientific">Flavobacterium rhizosphaerae</name>
    <dbReference type="NCBI Taxonomy" id="3163298"/>
    <lineage>
        <taxon>Bacteria</taxon>
        <taxon>Pseudomonadati</taxon>
        <taxon>Bacteroidota</taxon>
        <taxon>Flavobacteriia</taxon>
        <taxon>Flavobacteriales</taxon>
        <taxon>Flavobacteriaceae</taxon>
        <taxon>Flavobacterium</taxon>
    </lineage>
</organism>
<keyword evidence="1" id="KW-0812">Transmembrane</keyword>
<reference evidence="2 3" key="1">
    <citation type="submission" date="2024-06" db="EMBL/GenBank/DDBJ databases">
        <authorList>
            <person name="Kaempfer P."/>
            <person name="Viver T."/>
        </authorList>
    </citation>
    <scope>NUCLEOTIDE SEQUENCE [LARGE SCALE GENOMIC DNA]</scope>
    <source>
        <strain evidence="2 3">ST-119</strain>
    </source>
</reference>
<name>A0ABW8YZW5_9FLAO</name>
<feature type="transmembrane region" description="Helical" evidence="1">
    <location>
        <begin position="5"/>
        <end position="22"/>
    </location>
</feature>
<evidence type="ECO:0000313" key="2">
    <source>
        <dbReference type="EMBL" id="MFL9844912.1"/>
    </source>
</evidence>
<evidence type="ECO:0008006" key="4">
    <source>
        <dbReference type="Google" id="ProtNLM"/>
    </source>
</evidence>
<evidence type="ECO:0000256" key="1">
    <source>
        <dbReference type="SAM" id="Phobius"/>
    </source>
</evidence>
<dbReference type="RefSeq" id="WP_408085172.1">
    <property type="nucleotide sequence ID" value="NZ_JBELPZ010000010.1"/>
</dbReference>
<accession>A0ABW8YZW5</accession>
<evidence type="ECO:0000313" key="3">
    <source>
        <dbReference type="Proteomes" id="UP001629156"/>
    </source>
</evidence>
<sequence>MKRKLINLATAFVIYFAIAWLIELTFGWGSSNPWFLICFWSVAMALAEVFLFQPMRNRAKLKREEKEKNK</sequence>
<gene>
    <name evidence="2" type="ORF">ABS766_10835</name>
</gene>
<protein>
    <recommendedName>
        <fullName evidence="4">2TM domain-containing protein</fullName>
    </recommendedName>
</protein>
<keyword evidence="1" id="KW-1133">Transmembrane helix</keyword>
<keyword evidence="1" id="KW-0472">Membrane</keyword>
<dbReference type="Proteomes" id="UP001629156">
    <property type="component" value="Unassembled WGS sequence"/>
</dbReference>